<evidence type="ECO:0000256" key="2">
    <source>
        <dbReference type="ARBA" id="ARBA00013230"/>
    </source>
</evidence>
<dbReference type="Gene3D" id="3.90.226.10">
    <property type="entry name" value="2-enoyl-CoA Hydratase, Chain A, domain 1"/>
    <property type="match status" value="1"/>
</dbReference>
<feature type="domain" description="Cytochrome c-552/DMSO reductase-like haem-binding" evidence="15">
    <location>
        <begin position="54"/>
        <end position="298"/>
    </location>
</feature>
<comment type="catalytic activity">
    <reaction evidence="11 13">
        <text>Hydrolysis of proteins to small peptides in the presence of ATP and magnesium. alpha-casein is the usual test substrate. In the absence of ATP, only oligopeptides shorter than five residues are hydrolyzed (such as succinyl-Leu-Tyr-|-NHMec, and Leu-Tyr-Leu-|-Tyr-Trp, in which cleavage of the -Tyr-|-Leu- and -Tyr-|-Trp bonds also occurs).</text>
        <dbReference type="EC" id="3.4.21.92"/>
    </reaction>
</comment>
<dbReference type="PROSITE" id="PS00382">
    <property type="entry name" value="CLP_PROTEASE_HIS"/>
    <property type="match status" value="1"/>
</dbReference>
<evidence type="ECO:0000256" key="6">
    <source>
        <dbReference type="ARBA" id="ARBA00022723"/>
    </source>
</evidence>
<dbReference type="Gene3D" id="2.60.40.1190">
    <property type="match status" value="1"/>
</dbReference>
<dbReference type="AlphaFoldDB" id="A0A4P1RBD4"/>
<dbReference type="NCBIfam" id="NF009205">
    <property type="entry name" value="PRK12553.1"/>
    <property type="match status" value="1"/>
</dbReference>
<dbReference type="InterPro" id="IPR029045">
    <property type="entry name" value="ClpP/crotonase-like_dom_sf"/>
</dbReference>
<dbReference type="CDD" id="cd00241">
    <property type="entry name" value="DOMON_like"/>
    <property type="match status" value="1"/>
</dbReference>
<dbReference type="GO" id="GO:0046872">
    <property type="term" value="F:metal ion binding"/>
    <property type="evidence" value="ECO:0007669"/>
    <property type="project" value="UniProtKB-KW"/>
</dbReference>
<evidence type="ECO:0000256" key="7">
    <source>
        <dbReference type="ARBA" id="ARBA00022801"/>
    </source>
</evidence>
<dbReference type="Pfam" id="PF09459">
    <property type="entry name" value="EB_dh"/>
    <property type="match status" value="1"/>
</dbReference>
<evidence type="ECO:0000256" key="1">
    <source>
        <dbReference type="ARBA" id="ARBA00007039"/>
    </source>
</evidence>
<evidence type="ECO:0000256" key="3">
    <source>
        <dbReference type="ARBA" id="ARBA00022448"/>
    </source>
</evidence>
<evidence type="ECO:0000256" key="8">
    <source>
        <dbReference type="ARBA" id="ARBA00022825"/>
    </source>
</evidence>
<protein>
    <recommendedName>
        <fullName evidence="2 13">Endopeptidase Clp</fullName>
        <ecNumber evidence="2 13">3.4.21.92</ecNumber>
    </recommendedName>
</protein>
<keyword evidence="17" id="KW-1185">Reference proteome</keyword>
<reference evidence="16 17" key="1">
    <citation type="journal article" date="2017" name="Plant Biotechnol. J.">
        <title>A comprehensive draft genome sequence for lupin (Lupinus angustifolius), an emerging health food: insights into plant-microbe interactions and legume evolution.</title>
        <authorList>
            <person name="Hane J.K."/>
            <person name="Ming Y."/>
            <person name="Kamphuis L.G."/>
            <person name="Nelson M.N."/>
            <person name="Garg G."/>
            <person name="Atkins C.A."/>
            <person name="Bayer P.E."/>
            <person name="Bravo A."/>
            <person name="Bringans S."/>
            <person name="Cannon S."/>
            <person name="Edwards D."/>
            <person name="Foley R."/>
            <person name="Gao L.L."/>
            <person name="Harrison M.J."/>
            <person name="Huang W."/>
            <person name="Hurgobin B."/>
            <person name="Li S."/>
            <person name="Liu C.W."/>
            <person name="McGrath A."/>
            <person name="Morahan G."/>
            <person name="Murray J."/>
            <person name="Weller J."/>
            <person name="Jian J."/>
            <person name="Singh K.B."/>
        </authorList>
    </citation>
    <scope>NUCLEOTIDE SEQUENCE</scope>
    <source>
        <strain evidence="17">cv. Tanjil</strain>
        <tissue evidence="16">Whole plant</tissue>
    </source>
</reference>
<gene>
    <name evidence="16" type="ORF">TanjilG_02672</name>
</gene>
<dbReference type="EMBL" id="CM007368">
    <property type="protein sequence ID" value="OIW07038.1"/>
    <property type="molecule type" value="Genomic_DNA"/>
</dbReference>
<evidence type="ECO:0000313" key="17">
    <source>
        <dbReference type="Proteomes" id="UP000188354"/>
    </source>
</evidence>
<dbReference type="PRINTS" id="PR00127">
    <property type="entry name" value="CLPPROTEASEP"/>
</dbReference>
<dbReference type="InterPro" id="IPR018215">
    <property type="entry name" value="ClpP_Ser_AS"/>
</dbReference>
<feature type="chain" id="PRO_5020021505" description="Endopeptidase Clp" evidence="14">
    <location>
        <begin position="23"/>
        <end position="681"/>
    </location>
</feature>
<dbReference type="NCBIfam" id="NF001368">
    <property type="entry name" value="PRK00277.1"/>
    <property type="match status" value="1"/>
</dbReference>
<keyword evidence="8" id="KW-0720">Serine protease</keyword>
<keyword evidence="14" id="KW-0732">Signal</keyword>
<proteinExistence type="inferred from homology"/>
<evidence type="ECO:0000256" key="4">
    <source>
        <dbReference type="ARBA" id="ARBA00022617"/>
    </source>
</evidence>
<dbReference type="InterPro" id="IPR001907">
    <property type="entry name" value="ClpP"/>
</dbReference>
<dbReference type="InterPro" id="IPR033135">
    <property type="entry name" value="ClpP_His_AS"/>
</dbReference>
<comment type="similarity">
    <text evidence="1">Belongs to the peptidase S14 family.</text>
</comment>
<keyword evidence="7" id="KW-0378">Hydrolase</keyword>
<dbReference type="FunFam" id="3.90.226.10:FF:000014">
    <property type="entry name" value="ATP-dependent Clp protease proteolytic subunit"/>
    <property type="match status" value="1"/>
</dbReference>
<organism evidence="16 17">
    <name type="scientific">Lupinus angustifolius</name>
    <name type="common">Narrow-leaved blue lupine</name>
    <dbReference type="NCBI Taxonomy" id="3871"/>
    <lineage>
        <taxon>Eukaryota</taxon>
        <taxon>Viridiplantae</taxon>
        <taxon>Streptophyta</taxon>
        <taxon>Embryophyta</taxon>
        <taxon>Tracheophyta</taxon>
        <taxon>Spermatophyta</taxon>
        <taxon>Magnoliopsida</taxon>
        <taxon>eudicotyledons</taxon>
        <taxon>Gunneridae</taxon>
        <taxon>Pentapetalae</taxon>
        <taxon>rosids</taxon>
        <taxon>fabids</taxon>
        <taxon>Fabales</taxon>
        <taxon>Fabaceae</taxon>
        <taxon>Papilionoideae</taxon>
        <taxon>50 kb inversion clade</taxon>
        <taxon>genistoids sensu lato</taxon>
        <taxon>core genistoids</taxon>
        <taxon>Genisteae</taxon>
        <taxon>Lupinus</taxon>
    </lineage>
</organism>
<name>A0A4P1RBD4_LUPAN</name>
<evidence type="ECO:0000256" key="12">
    <source>
        <dbReference type="PROSITE-ProRule" id="PRU10085"/>
    </source>
</evidence>
<dbReference type="GO" id="GO:0020037">
    <property type="term" value="F:heme binding"/>
    <property type="evidence" value="ECO:0007669"/>
    <property type="project" value="InterPro"/>
</dbReference>
<dbReference type="CDD" id="cd07017">
    <property type="entry name" value="S14_ClpP_2"/>
    <property type="match status" value="1"/>
</dbReference>
<feature type="active site" evidence="12">
    <location>
        <position position="567"/>
    </location>
</feature>
<feature type="signal peptide" evidence="14">
    <location>
        <begin position="1"/>
        <end position="22"/>
    </location>
</feature>
<evidence type="ECO:0000256" key="11">
    <source>
        <dbReference type="ARBA" id="ARBA00034021"/>
    </source>
</evidence>
<keyword evidence="9" id="KW-0249">Electron transport</keyword>
<dbReference type="GO" id="GO:0004176">
    <property type="term" value="F:ATP-dependent peptidase activity"/>
    <property type="evidence" value="ECO:0007669"/>
    <property type="project" value="InterPro"/>
</dbReference>
<evidence type="ECO:0000256" key="5">
    <source>
        <dbReference type="ARBA" id="ARBA00022670"/>
    </source>
</evidence>
<keyword evidence="4" id="KW-0349">Heme</keyword>
<dbReference type="Pfam" id="PF00574">
    <property type="entry name" value="CLP_protease"/>
    <property type="match status" value="1"/>
</dbReference>
<keyword evidence="6" id="KW-0479">Metal-binding</keyword>
<dbReference type="InterPro" id="IPR019020">
    <property type="entry name" value="Cyt-c552/DMSO_Rdtase_haem-bd"/>
</dbReference>
<keyword evidence="5" id="KW-0645">Protease</keyword>
<dbReference type="PROSITE" id="PS00381">
    <property type="entry name" value="CLP_PROTEASE_SER"/>
    <property type="match status" value="1"/>
</dbReference>
<dbReference type="HAMAP" id="MF_00444">
    <property type="entry name" value="ClpP"/>
    <property type="match status" value="1"/>
</dbReference>
<dbReference type="Proteomes" id="UP000188354">
    <property type="component" value="Chromosome LG08"/>
</dbReference>
<accession>A0A4P1RBD4</accession>
<dbReference type="PANTHER" id="PTHR36044:SF1">
    <property type="entry name" value="HEME BINDING PROTEIN"/>
    <property type="match status" value="1"/>
</dbReference>
<evidence type="ECO:0000256" key="9">
    <source>
        <dbReference type="ARBA" id="ARBA00022982"/>
    </source>
</evidence>
<dbReference type="InterPro" id="IPR023562">
    <property type="entry name" value="ClpP/TepA"/>
</dbReference>
<evidence type="ECO:0000256" key="14">
    <source>
        <dbReference type="SAM" id="SignalP"/>
    </source>
</evidence>
<feature type="active site" evidence="13">
    <location>
        <position position="592"/>
    </location>
</feature>
<keyword evidence="3" id="KW-0813">Transport</keyword>
<dbReference type="SMART" id="SM00887">
    <property type="entry name" value="EB_dh"/>
    <property type="match status" value="1"/>
</dbReference>
<evidence type="ECO:0000313" key="16">
    <source>
        <dbReference type="EMBL" id="OIW07038.1"/>
    </source>
</evidence>
<dbReference type="GO" id="GO:0006508">
    <property type="term" value="P:proteolysis"/>
    <property type="evidence" value="ECO:0007669"/>
    <property type="project" value="UniProtKB-KW"/>
</dbReference>
<dbReference type="GO" id="GO:0004252">
    <property type="term" value="F:serine-type endopeptidase activity"/>
    <property type="evidence" value="ECO:0007669"/>
    <property type="project" value="UniProtKB-EC"/>
</dbReference>
<sequence length="681" mass="74707">MFRDLFVLSLLLLASILGGLDSHEESGEWRCESESEIRVESGFKPGVITLDGHADDWKEIDGSHFSLLPALDPDSENEFKGGKLILKSVHDGHDVFFLLQVDGDYAYSKGESNKCPSIALMFQIGDSATYHNMGGCEEHPASCTSKTCKGHEVDIMHFSIGNAIPGRLYGGSPLDNRDENGGDRFGHLDDIYAWNPHCRYFDGTGPSGSANDSSAQNDWKGAWWHSSFTVHSGFVEDESPYAENGKKGTYYFEFSRPLRTMDHLQQDVQLTIGGSSKMSVAFWYPLDGQPWHGSGHYSINCDWVPIDISLGSSFSDKSVNTESSSSWNIASAFSLILSVTALCVSVFVSYRVFNPKMSYVCAVEIDNKLFNLTQLTTMAHTAISSLRLNSPLLSSTTFTSSYSHSHNLSLPSLPSPSRKLKNSFENRKITQKSTVKAVYGDEFWTPARSSPQGIWSIRDDLSVPSSPYFPAYAQGQGPPPMVQERFQSVISQLFQYRIIRCGGAVDDDMANIIVAQLLYLDAVDPNKDIVMYVNSPGGSVTAGMAIFDTMRHIRPDVSTVCVGLAASMGAFLLSAGTKGKRYSLPNSRIMIHQPLGGAQGGQTDIDIQANEMLHHKANLNGYLSYHTGQSLEKINQDTDRDFFMSAKEAKEYGLIDGVIMNPLKALQPLAAAAEGKDPATV</sequence>
<dbReference type="PANTHER" id="PTHR36044">
    <property type="entry name" value="HEME BINDING PROTEIN"/>
    <property type="match status" value="1"/>
</dbReference>
<dbReference type="Gramene" id="OIW07038">
    <property type="protein sequence ID" value="OIW07038"/>
    <property type="gene ID" value="TanjilG_02672"/>
</dbReference>
<evidence type="ECO:0000256" key="10">
    <source>
        <dbReference type="ARBA" id="ARBA00023004"/>
    </source>
</evidence>
<dbReference type="EC" id="3.4.21.92" evidence="2 13"/>
<evidence type="ECO:0000259" key="15">
    <source>
        <dbReference type="SMART" id="SM00887"/>
    </source>
</evidence>
<dbReference type="GO" id="GO:0009532">
    <property type="term" value="C:plastid stroma"/>
    <property type="evidence" value="ECO:0007669"/>
    <property type="project" value="UniProtKB-ARBA"/>
</dbReference>
<evidence type="ECO:0000256" key="13">
    <source>
        <dbReference type="PROSITE-ProRule" id="PRU10086"/>
    </source>
</evidence>
<keyword evidence="10" id="KW-0408">Iron</keyword>
<dbReference type="SUPFAM" id="SSF52096">
    <property type="entry name" value="ClpP/crotonase"/>
    <property type="match status" value="1"/>
</dbReference>